<comment type="domain">
    <text evidence="6">Contains large globular domains required for ATP hydrolysis at each terminus and a third globular domain forming a flexible hinge near the middle of the molecule. These domains are separated by coiled-coil structures.</text>
</comment>
<dbReference type="Gene3D" id="3.40.50.300">
    <property type="entry name" value="P-loop containing nucleotide triphosphate hydrolases"/>
    <property type="match status" value="2"/>
</dbReference>
<dbReference type="GO" id="GO:0005737">
    <property type="term" value="C:cytoplasm"/>
    <property type="evidence" value="ECO:0007669"/>
    <property type="project" value="UniProtKB-SubCell"/>
</dbReference>
<evidence type="ECO:0000259" key="8">
    <source>
        <dbReference type="Pfam" id="PF02463"/>
    </source>
</evidence>
<keyword evidence="5 6" id="KW-0238">DNA-binding</keyword>
<dbReference type="GO" id="GO:0007062">
    <property type="term" value="P:sister chromatid cohesion"/>
    <property type="evidence" value="ECO:0007669"/>
    <property type="project" value="InterPro"/>
</dbReference>
<feature type="coiled-coil region" evidence="6">
    <location>
        <begin position="450"/>
        <end position="512"/>
    </location>
</feature>
<feature type="coiled-coil region" evidence="6">
    <location>
        <begin position="990"/>
        <end position="1052"/>
    </location>
</feature>
<evidence type="ECO:0000256" key="4">
    <source>
        <dbReference type="ARBA" id="ARBA00023054"/>
    </source>
</evidence>
<dbReference type="NCBIfam" id="TIGR02168">
    <property type="entry name" value="SMC_prok_B"/>
    <property type="match status" value="1"/>
</dbReference>
<evidence type="ECO:0000256" key="7">
    <source>
        <dbReference type="SAM" id="MobiDB-lite"/>
    </source>
</evidence>
<dbReference type="GO" id="GO:0003677">
    <property type="term" value="F:DNA binding"/>
    <property type="evidence" value="ECO:0007669"/>
    <property type="project" value="UniProtKB-UniRule"/>
</dbReference>
<feature type="domain" description="RecF/RecN/SMC N-terminal" evidence="8">
    <location>
        <begin position="3"/>
        <end position="1202"/>
    </location>
</feature>
<dbReference type="PIRSF" id="PIRSF005719">
    <property type="entry name" value="SMC"/>
    <property type="match status" value="1"/>
</dbReference>
<dbReference type="InterPro" id="IPR011890">
    <property type="entry name" value="SMC_prok"/>
</dbReference>
<gene>
    <name evidence="6 9" type="primary">smc</name>
    <name evidence="9" type="ORF">GSF12_07750</name>
</gene>
<comment type="subunit">
    <text evidence="6">Homodimer.</text>
</comment>
<dbReference type="EMBL" id="CP047226">
    <property type="protein sequence ID" value="QHG09791.1"/>
    <property type="molecule type" value="Genomic_DNA"/>
</dbReference>
<feature type="coiled-coil region" evidence="6">
    <location>
        <begin position="175"/>
        <end position="223"/>
    </location>
</feature>
<evidence type="ECO:0000313" key="9">
    <source>
        <dbReference type="EMBL" id="QHG09791.1"/>
    </source>
</evidence>
<comment type="function">
    <text evidence="6">Required for chromosome condensation and partitioning.</text>
</comment>
<reference evidence="9" key="1">
    <citation type="journal article" date="2020" name="Microbiol. Resour. Announc.">
        <title>Complete Genome Sequence of Moraxella osloensis Strain YV1, Isolated from an Australian Wastewater Treatment Plant.</title>
        <authorList>
            <person name="Batinovic S."/>
            <person name="Rice D.T.F."/>
            <person name="Seviour R.J."/>
            <person name="Petrovski S."/>
        </authorList>
    </citation>
    <scope>NUCLEOTIDE SEQUENCE</scope>
    <source>
        <strain evidence="9">YV1</strain>
    </source>
</reference>
<comment type="subcellular location">
    <subcellularLocation>
        <location evidence="6">Cytoplasm</location>
    </subcellularLocation>
</comment>
<dbReference type="GO" id="GO:0016887">
    <property type="term" value="F:ATP hydrolysis activity"/>
    <property type="evidence" value="ECO:0007669"/>
    <property type="project" value="InterPro"/>
</dbReference>
<feature type="binding site" evidence="6">
    <location>
        <begin position="32"/>
        <end position="39"/>
    </location>
    <ligand>
        <name>ATP</name>
        <dbReference type="ChEBI" id="CHEBI:30616"/>
    </ligand>
</feature>
<feature type="coiled-coil region" evidence="6">
    <location>
        <begin position="312"/>
        <end position="409"/>
    </location>
</feature>
<dbReference type="InterPro" id="IPR003395">
    <property type="entry name" value="RecF/RecN/SMC_N"/>
</dbReference>
<comment type="similarity">
    <text evidence="6">Belongs to the SMC family.</text>
</comment>
<keyword evidence="3 6" id="KW-0067">ATP-binding</keyword>
<sequence length="1217" mass="137134">MRLKQLKLAGFKSFANPTTFHFPKTITAIVGPNGCGKSNVIDAIRWVLGESSAKQLRGGAMSDVIFAGTQDKSAKSLASVELVFEHTRDEDGSSGIHHALNLYQELSVRRQINKEGKSDYFINGTKVRRRDVVDIFLGTGLGARSYAVIEQGMIGRIIDANALQLREFIEEASGVSRYQSRRDETQKQLDTASDNLARLHDMVSELTSQQKRLEKQAKTAQQAQQWQQAQQTISEQLLIDDYGRAWQKQQTLAADFQAMRERVDAQQILIKGLIEQQQLAQQALTEQQQTLQTQQNLAKDYWQQQHETQSLLKQAEQALANDQQRLNILNVELGRFAEYQQALQAQKQQAQTRIEGLPAQLEQLTAQLQQLRDEQDDCKQQREQIAKNLVALNKQKQDVEKNLAVSENALKHHASQQQRQQQRQSEHDKAVLAWQTAKATFDQQFAAFDDNELDTQMTKLSDEIERLEANIIARQESIADQADEVDSLTRQHRQAEQQYQAWQTEQATLQNLLAQQQSALDQVIRQSPNQENISSLPKLISQLQLTETGKGYANIFDTLVTVFAKWSIAADQDFAQIIHDNAVFIDNQSALPNTSKNHTANSHLIEGCLPLSALIAAPNLAIFQQVWISATPLDWADVQHKGLLDNLPMGDWLLVHTSAQQLILCNQQLLINLSHLLQDEGQQVISFSQQLMNEGRIEQLDEHLAQQQPQLQRLADRLQQAKVSLQEWQAQDRTARNQLLSLTQQQQQCQQQKLQQQYRYQSALDKLTQDKKRLDSDSERLQQEGLGLAEKLQKEQQRSYELSNTLSHLQPQLHQQISERQSLDERLTQFASQQRELEQQQNRITQTLATGQLQITASEQQLAKACQDQARFTSEQQPLTHKISEQQARLPQLQQQLTIDSTQLQTANDSVTQLTITLKTMETELHQAQLGVQESQQQLGQLQQQYHTTDTAWALAKQNVALIGEQLTSRKIAVPKTDNIELLGMGSSKREQLQRQLDELASQVVNLGAVNHAAVAELSEVNSRLAPLAEQISDLTASIEKLQLAIQQIDSQTKQLFMDMLTQVNIELNKLFTQVFGGGQAQLVLSDPTNDKDGSGKGWQSGLELMAQPKGKKNSRLALLSGGEKTLTALSLIFAIFKQQPAPFCVLDEVDAPLDDANVARFTRLIEQLAKDVQFVFISHNKLAMQIADELKGVTMPTAGVSKLVSVDMAEVEAYLA</sequence>
<keyword evidence="1 6" id="KW-0963">Cytoplasm</keyword>
<proteinExistence type="inferred from homology"/>
<evidence type="ECO:0000256" key="2">
    <source>
        <dbReference type="ARBA" id="ARBA00022741"/>
    </source>
</evidence>
<dbReference type="InterPro" id="IPR024704">
    <property type="entry name" value="SMC"/>
</dbReference>
<dbReference type="HAMAP" id="MF_01894">
    <property type="entry name" value="Smc_prok"/>
    <property type="match status" value="1"/>
</dbReference>
<keyword evidence="2 6" id="KW-0547">Nucleotide-binding</keyword>
<evidence type="ECO:0000256" key="5">
    <source>
        <dbReference type="ARBA" id="ARBA00023125"/>
    </source>
</evidence>
<keyword evidence="4 6" id="KW-0175">Coiled coil</keyword>
<feature type="region of interest" description="Disordered" evidence="7">
    <location>
        <begin position="410"/>
        <end position="429"/>
    </location>
</feature>
<dbReference type="GO" id="GO:0006260">
    <property type="term" value="P:DNA replication"/>
    <property type="evidence" value="ECO:0007669"/>
    <property type="project" value="UniProtKB-UniRule"/>
</dbReference>
<accession>A0A6P1KEM3</accession>
<feature type="coiled-coil region" evidence="6">
    <location>
        <begin position="711"/>
        <end position="784"/>
    </location>
</feature>
<protein>
    <recommendedName>
        <fullName evidence="6">Chromosome partition protein Smc</fullName>
    </recommendedName>
</protein>
<dbReference type="SUPFAM" id="SSF57997">
    <property type="entry name" value="Tropomyosin"/>
    <property type="match status" value="1"/>
</dbReference>
<evidence type="ECO:0000256" key="1">
    <source>
        <dbReference type="ARBA" id="ARBA00022490"/>
    </source>
</evidence>
<dbReference type="GO" id="GO:0007059">
    <property type="term" value="P:chromosome segregation"/>
    <property type="evidence" value="ECO:0007669"/>
    <property type="project" value="UniProtKB-UniRule"/>
</dbReference>
<dbReference type="AlphaFoldDB" id="A0A6P1KEM3"/>
<evidence type="ECO:0000256" key="6">
    <source>
        <dbReference type="HAMAP-Rule" id="MF_01894"/>
    </source>
</evidence>
<name>A0A6P1KEM3_FAUOS</name>
<evidence type="ECO:0000256" key="3">
    <source>
        <dbReference type="ARBA" id="ARBA00022840"/>
    </source>
</evidence>
<feature type="coiled-coil region" evidence="6">
    <location>
        <begin position="918"/>
        <end position="945"/>
    </location>
</feature>
<dbReference type="GO" id="GO:0005524">
    <property type="term" value="F:ATP binding"/>
    <property type="evidence" value="ECO:0007669"/>
    <property type="project" value="UniProtKB-UniRule"/>
</dbReference>
<dbReference type="InterPro" id="IPR027417">
    <property type="entry name" value="P-loop_NTPase"/>
</dbReference>
<dbReference type="Pfam" id="PF02463">
    <property type="entry name" value="SMC_N"/>
    <property type="match status" value="1"/>
</dbReference>
<dbReference type="SUPFAM" id="SSF52540">
    <property type="entry name" value="P-loop containing nucleoside triphosphate hydrolases"/>
    <property type="match status" value="2"/>
</dbReference>
<dbReference type="PANTHER" id="PTHR18937">
    <property type="entry name" value="STRUCTURAL MAINTENANCE OF CHROMOSOMES SMC FAMILY MEMBER"/>
    <property type="match status" value="1"/>
</dbReference>
<organism evidence="9">
    <name type="scientific">Faucicola osloensis</name>
    <name type="common">Moraxella osloensis</name>
    <dbReference type="NCBI Taxonomy" id="34062"/>
    <lineage>
        <taxon>Bacteria</taxon>
        <taxon>Pseudomonadati</taxon>
        <taxon>Pseudomonadota</taxon>
        <taxon>Gammaproteobacteria</taxon>
        <taxon>Moraxellales</taxon>
        <taxon>Moraxellaceae</taxon>
        <taxon>Faucicola</taxon>
    </lineage>
</organism>
<dbReference type="GO" id="GO:0030261">
    <property type="term" value="P:chromosome condensation"/>
    <property type="evidence" value="ECO:0007669"/>
    <property type="project" value="InterPro"/>
</dbReference>